<gene>
    <name evidence="2" type="ORF">PLEOSDRAFT_1107152</name>
</gene>
<feature type="signal peptide" evidence="1">
    <location>
        <begin position="1"/>
        <end position="21"/>
    </location>
</feature>
<dbReference type="InParanoid" id="A0A067N8P0"/>
<dbReference type="AlphaFoldDB" id="A0A067N8P0"/>
<sequence>MITLKAIVFALLVLLVEFNAASPNVSRRSALTCVSSNIPRFNPLAVFRDAPASGPPSAALGMINVATIPGLSWGIFSAGGGSGGWLFYNLQSGTIFPVGSAPFPAPVSVALGTGESPLFVSIRNPPTPFAGYCSAINPAGGPDILSVGGQSLWSLCPNTTAGGRSDLVWSPIANHAHYSLPSCQEVDIQMIPA</sequence>
<keyword evidence="1" id="KW-0732">Signal</keyword>
<evidence type="ECO:0000256" key="1">
    <source>
        <dbReference type="SAM" id="SignalP"/>
    </source>
</evidence>
<protein>
    <submittedName>
        <fullName evidence="2">Uncharacterized protein</fullName>
    </submittedName>
</protein>
<reference evidence="3" key="1">
    <citation type="journal article" date="2014" name="Proc. Natl. Acad. Sci. U.S.A.">
        <title>Extensive sampling of basidiomycete genomes demonstrates inadequacy of the white-rot/brown-rot paradigm for wood decay fungi.</title>
        <authorList>
            <person name="Riley R."/>
            <person name="Salamov A.A."/>
            <person name="Brown D.W."/>
            <person name="Nagy L.G."/>
            <person name="Floudas D."/>
            <person name="Held B.W."/>
            <person name="Levasseur A."/>
            <person name="Lombard V."/>
            <person name="Morin E."/>
            <person name="Otillar R."/>
            <person name="Lindquist E.A."/>
            <person name="Sun H."/>
            <person name="LaButti K.M."/>
            <person name="Schmutz J."/>
            <person name="Jabbour D."/>
            <person name="Luo H."/>
            <person name="Baker S.E."/>
            <person name="Pisabarro A.G."/>
            <person name="Walton J.D."/>
            <person name="Blanchette R.A."/>
            <person name="Henrissat B."/>
            <person name="Martin F."/>
            <person name="Cullen D."/>
            <person name="Hibbett D.S."/>
            <person name="Grigoriev I.V."/>
        </authorList>
    </citation>
    <scope>NUCLEOTIDE SEQUENCE [LARGE SCALE GENOMIC DNA]</scope>
    <source>
        <strain evidence="3">PC15</strain>
    </source>
</reference>
<dbReference type="Proteomes" id="UP000027073">
    <property type="component" value="Unassembled WGS sequence"/>
</dbReference>
<feature type="chain" id="PRO_5001645430" evidence="1">
    <location>
        <begin position="22"/>
        <end position="193"/>
    </location>
</feature>
<proteinExistence type="predicted"/>
<dbReference type="VEuPathDB" id="FungiDB:PLEOSDRAFT_1107152"/>
<evidence type="ECO:0000313" key="2">
    <source>
        <dbReference type="EMBL" id="KDQ24219.1"/>
    </source>
</evidence>
<organism evidence="2 3">
    <name type="scientific">Pleurotus ostreatus (strain PC15)</name>
    <name type="common">Oyster mushroom</name>
    <dbReference type="NCBI Taxonomy" id="1137138"/>
    <lineage>
        <taxon>Eukaryota</taxon>
        <taxon>Fungi</taxon>
        <taxon>Dikarya</taxon>
        <taxon>Basidiomycota</taxon>
        <taxon>Agaricomycotina</taxon>
        <taxon>Agaricomycetes</taxon>
        <taxon>Agaricomycetidae</taxon>
        <taxon>Agaricales</taxon>
        <taxon>Pleurotineae</taxon>
        <taxon>Pleurotaceae</taxon>
        <taxon>Pleurotus</taxon>
    </lineage>
</organism>
<dbReference type="HOGENOM" id="CLU_1415702_0_0_1"/>
<evidence type="ECO:0000313" key="3">
    <source>
        <dbReference type="Proteomes" id="UP000027073"/>
    </source>
</evidence>
<accession>A0A067N8P0</accession>
<dbReference type="OrthoDB" id="5985073at2759"/>
<dbReference type="EMBL" id="KL198011">
    <property type="protein sequence ID" value="KDQ24219.1"/>
    <property type="molecule type" value="Genomic_DNA"/>
</dbReference>
<name>A0A067N8P0_PLEO1</name>